<evidence type="ECO:0000313" key="11">
    <source>
        <dbReference type="EMBL" id="KZZ92995.1"/>
    </source>
</evidence>
<keyword evidence="2 6" id="KW-0645">Protease</keyword>
<feature type="active site" description="Charge relay system" evidence="6">
    <location>
        <position position="143"/>
    </location>
</feature>
<accession>A0A167ZR92</accession>
<sequence length="383" mass="39195">MKASAVLALLPLAVAAPAKRDSPAPLIVPRGVQVVEGKYIVKFKDEFKAQHVESAVGSISADAEHLFSELFNGFAASLTPKEVENLRHDPSVDFVEQDAVMTISVSQSNADWGLARLSSQTPGTTTYSYDGSAGAGTCAFIIDTGIEAAHPDFGGRASFLKNFADNTNSDGHGHGTHVAGTIGGNTYGVAKKTKLYSVKVLDSRGSGTNSGVIAGMDYVAKTAKTYRCPKGVVVNMSLGGGRSESVNQAANGIAKAGLFLAVAAGNSNDDANSYSPASASGACTVGATTKTDELASYSNYGPKVNVLAPGSNILSAWIGKTTKSISGTSMASPHVAGIAAYFLGLGVSVNGLCDYIASKGVQGAIANVPDDTANILINNGYNN</sequence>
<dbReference type="InterPro" id="IPR034193">
    <property type="entry name" value="PCSK9_ProteinaseK-like"/>
</dbReference>
<dbReference type="Pfam" id="PF05922">
    <property type="entry name" value="Inhibitor_I9"/>
    <property type="match status" value="1"/>
</dbReference>
<evidence type="ECO:0000256" key="3">
    <source>
        <dbReference type="ARBA" id="ARBA00022729"/>
    </source>
</evidence>
<dbReference type="OrthoDB" id="206201at2759"/>
<dbReference type="InterPro" id="IPR000209">
    <property type="entry name" value="Peptidase_S8/S53_dom"/>
</dbReference>
<dbReference type="PRINTS" id="PR00723">
    <property type="entry name" value="SUBTILISIN"/>
</dbReference>
<dbReference type="Gene3D" id="3.30.70.80">
    <property type="entry name" value="Peptidase S8 propeptide/proteinase inhibitor I9"/>
    <property type="match status" value="1"/>
</dbReference>
<dbReference type="PANTHER" id="PTHR43806">
    <property type="entry name" value="PEPTIDASE S8"/>
    <property type="match status" value="1"/>
</dbReference>
<evidence type="ECO:0000256" key="7">
    <source>
        <dbReference type="RuleBase" id="RU003355"/>
    </source>
</evidence>
<dbReference type="PROSITE" id="PS00137">
    <property type="entry name" value="SUBTILASE_HIS"/>
    <property type="match status" value="1"/>
</dbReference>
<dbReference type="Gene3D" id="3.40.50.200">
    <property type="entry name" value="Peptidase S8/S53 domain"/>
    <property type="match status" value="1"/>
</dbReference>
<keyword evidence="12" id="KW-1185">Reference proteome</keyword>
<dbReference type="FunFam" id="3.40.50.200:FF:000014">
    <property type="entry name" value="Proteinase K"/>
    <property type="match status" value="1"/>
</dbReference>
<feature type="active site" description="Charge relay system" evidence="6">
    <location>
        <position position="174"/>
    </location>
</feature>
<name>A0A167ZR92_9HYPO</name>
<dbReference type="GO" id="GO:0005576">
    <property type="term" value="C:extracellular region"/>
    <property type="evidence" value="ECO:0007669"/>
    <property type="project" value="UniProtKB-ARBA"/>
</dbReference>
<dbReference type="InterPro" id="IPR010259">
    <property type="entry name" value="S8pro/Inhibitor_I9"/>
</dbReference>
<dbReference type="CDD" id="cd04077">
    <property type="entry name" value="Peptidases_S8_PCSK9_ProteinaseK_like"/>
    <property type="match status" value="1"/>
</dbReference>
<evidence type="ECO:0000256" key="2">
    <source>
        <dbReference type="ARBA" id="ARBA00022670"/>
    </source>
</evidence>
<dbReference type="InterPro" id="IPR023828">
    <property type="entry name" value="Peptidase_S8_Ser-AS"/>
</dbReference>
<keyword evidence="5 6" id="KW-0720">Serine protease</keyword>
<evidence type="ECO:0000256" key="1">
    <source>
        <dbReference type="ARBA" id="ARBA00011073"/>
    </source>
</evidence>
<dbReference type="PROSITE" id="PS00138">
    <property type="entry name" value="SUBTILASE_SER"/>
    <property type="match status" value="1"/>
</dbReference>
<feature type="domain" description="Inhibitor I9" evidence="10">
    <location>
        <begin position="38"/>
        <end position="103"/>
    </location>
</feature>
<evidence type="ECO:0000259" key="10">
    <source>
        <dbReference type="Pfam" id="PF05922"/>
    </source>
</evidence>
<dbReference type="InterPro" id="IPR023827">
    <property type="entry name" value="Peptidase_S8_Asp-AS"/>
</dbReference>
<evidence type="ECO:0000256" key="4">
    <source>
        <dbReference type="ARBA" id="ARBA00022801"/>
    </source>
</evidence>
<dbReference type="PROSITE" id="PS51892">
    <property type="entry name" value="SUBTILASE"/>
    <property type="match status" value="1"/>
</dbReference>
<protein>
    <submittedName>
        <fullName evidence="11">Subtilisin-like protease</fullName>
    </submittedName>
</protein>
<comment type="caution">
    <text evidence="11">The sequence shown here is derived from an EMBL/GenBank/DDBJ whole genome shotgun (WGS) entry which is preliminary data.</text>
</comment>
<dbReference type="InterPro" id="IPR015500">
    <property type="entry name" value="Peptidase_S8_subtilisin-rel"/>
</dbReference>
<dbReference type="PROSITE" id="PS00136">
    <property type="entry name" value="SUBTILASE_ASP"/>
    <property type="match status" value="1"/>
</dbReference>
<reference evidence="11 12" key="1">
    <citation type="journal article" date="2016" name="Genome Biol. Evol.">
        <title>Divergent and convergent evolution of fungal pathogenicity.</title>
        <authorList>
            <person name="Shang Y."/>
            <person name="Xiao G."/>
            <person name="Zheng P."/>
            <person name="Cen K."/>
            <person name="Zhan S."/>
            <person name="Wang C."/>
        </authorList>
    </citation>
    <scope>NUCLEOTIDE SEQUENCE [LARGE SCALE GENOMIC DNA]</scope>
    <source>
        <strain evidence="11 12">RCEF 2490</strain>
    </source>
</reference>
<dbReference type="SUPFAM" id="SSF54897">
    <property type="entry name" value="Protease propeptides/inhibitors"/>
    <property type="match status" value="1"/>
</dbReference>
<dbReference type="Proteomes" id="UP000078544">
    <property type="component" value="Unassembled WGS sequence"/>
</dbReference>
<gene>
    <name evidence="11" type="ORF">AAL_06027</name>
</gene>
<evidence type="ECO:0000256" key="5">
    <source>
        <dbReference type="ARBA" id="ARBA00022825"/>
    </source>
</evidence>
<evidence type="ECO:0000256" key="8">
    <source>
        <dbReference type="SAM" id="SignalP"/>
    </source>
</evidence>
<keyword evidence="4 6" id="KW-0378">Hydrolase</keyword>
<dbReference type="Pfam" id="PF00082">
    <property type="entry name" value="Peptidase_S8"/>
    <property type="match status" value="1"/>
</dbReference>
<dbReference type="InterPro" id="IPR022398">
    <property type="entry name" value="Peptidase_S8_His-AS"/>
</dbReference>
<dbReference type="InterPro" id="IPR037045">
    <property type="entry name" value="S8pro/Inhibitor_I9_sf"/>
</dbReference>
<dbReference type="GO" id="GO:0006508">
    <property type="term" value="P:proteolysis"/>
    <property type="evidence" value="ECO:0007669"/>
    <property type="project" value="UniProtKB-KW"/>
</dbReference>
<keyword evidence="3 8" id="KW-0732">Signal</keyword>
<dbReference type="InterPro" id="IPR036852">
    <property type="entry name" value="Peptidase_S8/S53_dom_sf"/>
</dbReference>
<dbReference type="PANTHER" id="PTHR43806:SF58">
    <property type="entry name" value="ALKALINE PROTEASE 1-RELATED"/>
    <property type="match status" value="1"/>
</dbReference>
<proteinExistence type="inferred from homology"/>
<dbReference type="STRING" id="1081109.A0A167ZR92"/>
<dbReference type="SUPFAM" id="SSF52743">
    <property type="entry name" value="Subtilisin-like"/>
    <property type="match status" value="1"/>
</dbReference>
<organism evidence="11 12">
    <name type="scientific">Moelleriella libera RCEF 2490</name>
    <dbReference type="NCBI Taxonomy" id="1081109"/>
    <lineage>
        <taxon>Eukaryota</taxon>
        <taxon>Fungi</taxon>
        <taxon>Dikarya</taxon>
        <taxon>Ascomycota</taxon>
        <taxon>Pezizomycotina</taxon>
        <taxon>Sordariomycetes</taxon>
        <taxon>Hypocreomycetidae</taxon>
        <taxon>Hypocreales</taxon>
        <taxon>Clavicipitaceae</taxon>
        <taxon>Moelleriella</taxon>
    </lineage>
</organism>
<feature type="signal peptide" evidence="8">
    <location>
        <begin position="1"/>
        <end position="15"/>
    </location>
</feature>
<dbReference type="GO" id="GO:0004252">
    <property type="term" value="F:serine-type endopeptidase activity"/>
    <property type="evidence" value="ECO:0007669"/>
    <property type="project" value="UniProtKB-UniRule"/>
</dbReference>
<dbReference type="EMBL" id="AZGY01000014">
    <property type="protein sequence ID" value="KZZ92995.1"/>
    <property type="molecule type" value="Genomic_DNA"/>
</dbReference>
<feature type="active site" description="Charge relay system" evidence="6">
    <location>
        <position position="329"/>
    </location>
</feature>
<dbReference type="AlphaFoldDB" id="A0A167ZR92"/>
<feature type="domain" description="Peptidase S8/S53" evidence="9">
    <location>
        <begin position="141"/>
        <end position="342"/>
    </location>
</feature>
<dbReference type="InterPro" id="IPR050131">
    <property type="entry name" value="Peptidase_S8_subtilisin-like"/>
</dbReference>
<evidence type="ECO:0000256" key="6">
    <source>
        <dbReference type="PROSITE-ProRule" id="PRU01240"/>
    </source>
</evidence>
<evidence type="ECO:0000259" key="9">
    <source>
        <dbReference type="Pfam" id="PF00082"/>
    </source>
</evidence>
<evidence type="ECO:0000313" key="12">
    <source>
        <dbReference type="Proteomes" id="UP000078544"/>
    </source>
</evidence>
<feature type="chain" id="PRO_5013153436" evidence="8">
    <location>
        <begin position="16"/>
        <end position="383"/>
    </location>
</feature>
<comment type="similarity">
    <text evidence="1 6 7">Belongs to the peptidase S8 family.</text>
</comment>